<reference evidence="11" key="1">
    <citation type="submission" date="2016-10" db="EMBL/GenBank/DDBJ databases">
        <authorList>
            <person name="Varghese N."/>
            <person name="Submissions S."/>
        </authorList>
    </citation>
    <scope>NUCLEOTIDE SEQUENCE [LARGE SCALE GENOMIC DNA]</scope>
    <source>
        <strain evidence="11">DSM 46732</strain>
    </source>
</reference>
<dbReference type="GO" id="GO:0006729">
    <property type="term" value="P:tetrahydrobiopterin biosynthetic process"/>
    <property type="evidence" value="ECO:0007669"/>
    <property type="project" value="TreeGrafter"/>
</dbReference>
<keyword evidence="11" id="KW-1185">Reference proteome</keyword>
<keyword evidence="6 10" id="KW-0378">Hydrolase</keyword>
<dbReference type="PROSITE" id="PS00860">
    <property type="entry name" value="GTP_CYCLOHYDROL_1_2"/>
    <property type="match status" value="1"/>
</dbReference>
<evidence type="ECO:0000313" key="10">
    <source>
        <dbReference type="EMBL" id="SDP35417.1"/>
    </source>
</evidence>
<comment type="catalytic activity">
    <reaction evidence="1">
        <text>GTP + H2O = 7,8-dihydroneopterin 3'-triphosphate + formate + H(+)</text>
        <dbReference type="Rhea" id="RHEA:17473"/>
        <dbReference type="ChEBI" id="CHEBI:15377"/>
        <dbReference type="ChEBI" id="CHEBI:15378"/>
        <dbReference type="ChEBI" id="CHEBI:15740"/>
        <dbReference type="ChEBI" id="CHEBI:37565"/>
        <dbReference type="ChEBI" id="CHEBI:58462"/>
        <dbReference type="EC" id="3.5.4.16"/>
    </reaction>
</comment>
<proteinExistence type="predicted"/>
<dbReference type="GO" id="GO:0006730">
    <property type="term" value="P:one-carbon metabolic process"/>
    <property type="evidence" value="ECO:0007669"/>
    <property type="project" value="UniProtKB-KW"/>
</dbReference>
<feature type="domain" description="GTP cyclohydrolase I" evidence="9">
    <location>
        <begin position="32"/>
        <end position="199"/>
    </location>
</feature>
<dbReference type="FunFam" id="3.30.1130.10:FF:000001">
    <property type="entry name" value="GTP cyclohydrolase 1"/>
    <property type="match status" value="1"/>
</dbReference>
<dbReference type="GO" id="GO:0008270">
    <property type="term" value="F:zinc ion binding"/>
    <property type="evidence" value="ECO:0007669"/>
    <property type="project" value="TreeGrafter"/>
</dbReference>
<evidence type="ECO:0000259" key="9">
    <source>
        <dbReference type="Pfam" id="PF01227"/>
    </source>
</evidence>
<dbReference type="SUPFAM" id="SSF55620">
    <property type="entry name" value="Tetrahydrobiopterin biosynthesis enzymes-like"/>
    <property type="match status" value="1"/>
</dbReference>
<dbReference type="InterPro" id="IPR018234">
    <property type="entry name" value="GTP_CycHdrlase_I_CS"/>
</dbReference>
<comment type="pathway">
    <text evidence="2">Cofactor biosynthesis; 7,8-dihydroneopterin triphosphate biosynthesis; 7,8-dihydroneopterin triphosphate from GTP: step 1/1.</text>
</comment>
<dbReference type="EMBL" id="FNJR01000003">
    <property type="protein sequence ID" value="SDP35417.1"/>
    <property type="molecule type" value="Genomic_DNA"/>
</dbReference>
<evidence type="ECO:0000313" key="11">
    <source>
        <dbReference type="Proteomes" id="UP000199497"/>
    </source>
</evidence>
<dbReference type="PANTHER" id="PTHR11109:SF7">
    <property type="entry name" value="GTP CYCLOHYDROLASE 1"/>
    <property type="match status" value="1"/>
</dbReference>
<dbReference type="InterPro" id="IPR001474">
    <property type="entry name" value="GTP_CycHdrlase_I"/>
</dbReference>
<dbReference type="InterPro" id="IPR043134">
    <property type="entry name" value="GTP-CH-I_N"/>
</dbReference>
<sequence>MTSFSPPRSGSDSFDDDFESGEEVGVDSDPLEQIARSLLVEIGEDPDRDGLRETPARYARWWREFIDYDPGKIETSFHSVSSDQLIEVSGIRVWSLCEHHLLPFWCDVSIAYVARNKILGLSKFARIAHKHAHRLQVQERLTAGIADSVQEFTGSPDVAVRARGEHLCMTMRGVRTSADMSTSVLRGDFERNAELRTRLSS</sequence>
<dbReference type="RefSeq" id="WP_092599291.1">
    <property type="nucleotide sequence ID" value="NZ_FNJR01000003.1"/>
</dbReference>
<dbReference type="Proteomes" id="UP000199497">
    <property type="component" value="Unassembled WGS sequence"/>
</dbReference>
<name>A0A1H0S1C6_9ACTN</name>
<dbReference type="Gene3D" id="3.30.1130.10">
    <property type="match status" value="1"/>
</dbReference>
<dbReference type="EC" id="3.5.4.16" evidence="3"/>
<dbReference type="UniPathway" id="UPA00848">
    <property type="reaction ID" value="UER00151"/>
</dbReference>
<dbReference type="NCBIfam" id="NF006826">
    <property type="entry name" value="PRK09347.1-3"/>
    <property type="match status" value="1"/>
</dbReference>
<dbReference type="Pfam" id="PF01227">
    <property type="entry name" value="GTP_cyclohydroI"/>
    <property type="match status" value="1"/>
</dbReference>
<dbReference type="InterPro" id="IPR043133">
    <property type="entry name" value="GTP-CH-I_C/QueF"/>
</dbReference>
<evidence type="ECO:0000256" key="4">
    <source>
        <dbReference type="ARBA" id="ARBA00017272"/>
    </source>
</evidence>
<evidence type="ECO:0000256" key="2">
    <source>
        <dbReference type="ARBA" id="ARBA00005080"/>
    </source>
</evidence>
<feature type="compositionally biased region" description="Acidic residues" evidence="8">
    <location>
        <begin position="13"/>
        <end position="30"/>
    </location>
</feature>
<evidence type="ECO:0000256" key="1">
    <source>
        <dbReference type="ARBA" id="ARBA00001052"/>
    </source>
</evidence>
<dbReference type="GO" id="GO:0003934">
    <property type="term" value="F:GTP cyclohydrolase I activity"/>
    <property type="evidence" value="ECO:0007669"/>
    <property type="project" value="UniProtKB-EC"/>
</dbReference>
<dbReference type="GO" id="GO:0046654">
    <property type="term" value="P:tetrahydrofolate biosynthetic process"/>
    <property type="evidence" value="ECO:0007669"/>
    <property type="project" value="InterPro"/>
</dbReference>
<dbReference type="Gene3D" id="1.10.286.10">
    <property type="match status" value="1"/>
</dbReference>
<dbReference type="PANTHER" id="PTHR11109">
    <property type="entry name" value="GTP CYCLOHYDROLASE I"/>
    <property type="match status" value="1"/>
</dbReference>
<feature type="compositionally biased region" description="Low complexity" evidence="8">
    <location>
        <begin position="1"/>
        <end position="12"/>
    </location>
</feature>
<dbReference type="InterPro" id="IPR020602">
    <property type="entry name" value="GTP_CycHdrlase_I_dom"/>
</dbReference>
<dbReference type="GO" id="GO:0005525">
    <property type="term" value="F:GTP binding"/>
    <property type="evidence" value="ECO:0007669"/>
    <property type="project" value="TreeGrafter"/>
</dbReference>
<evidence type="ECO:0000256" key="3">
    <source>
        <dbReference type="ARBA" id="ARBA00012715"/>
    </source>
</evidence>
<gene>
    <name evidence="10" type="ORF">SAMN04487905_103328</name>
</gene>
<evidence type="ECO:0000256" key="5">
    <source>
        <dbReference type="ARBA" id="ARBA00022563"/>
    </source>
</evidence>
<keyword evidence="5" id="KW-0554">One-carbon metabolism</keyword>
<protein>
    <recommendedName>
        <fullName evidence="4">GTP cyclohydrolase 1</fullName>
        <ecNumber evidence="3">3.5.4.16</ecNumber>
    </recommendedName>
    <alternativeName>
        <fullName evidence="7">GTP cyclohydrolase I</fullName>
    </alternativeName>
</protein>
<dbReference type="GO" id="GO:0005737">
    <property type="term" value="C:cytoplasm"/>
    <property type="evidence" value="ECO:0007669"/>
    <property type="project" value="TreeGrafter"/>
</dbReference>
<feature type="region of interest" description="Disordered" evidence="8">
    <location>
        <begin position="1"/>
        <end position="30"/>
    </location>
</feature>
<dbReference type="STRING" id="405564.SAMN04487905_103328"/>
<accession>A0A1H0S1C6</accession>
<dbReference type="OrthoDB" id="9801207at2"/>
<dbReference type="AlphaFoldDB" id="A0A1H0S1C6"/>
<evidence type="ECO:0000256" key="8">
    <source>
        <dbReference type="SAM" id="MobiDB-lite"/>
    </source>
</evidence>
<evidence type="ECO:0000256" key="6">
    <source>
        <dbReference type="ARBA" id="ARBA00022801"/>
    </source>
</evidence>
<evidence type="ECO:0000256" key="7">
    <source>
        <dbReference type="ARBA" id="ARBA00030854"/>
    </source>
</evidence>
<organism evidence="10 11">
    <name type="scientific">Actinopolyspora xinjiangensis</name>
    <dbReference type="NCBI Taxonomy" id="405564"/>
    <lineage>
        <taxon>Bacteria</taxon>
        <taxon>Bacillati</taxon>
        <taxon>Actinomycetota</taxon>
        <taxon>Actinomycetes</taxon>
        <taxon>Actinopolysporales</taxon>
        <taxon>Actinopolysporaceae</taxon>
        <taxon>Actinopolyspora</taxon>
    </lineage>
</organism>